<evidence type="ECO:0000256" key="2">
    <source>
        <dbReference type="ARBA" id="ARBA00022980"/>
    </source>
</evidence>
<dbReference type="Proteomes" id="UP000011585">
    <property type="component" value="Unassembled WGS sequence"/>
</dbReference>
<reference evidence="7 8" key="1">
    <citation type="journal article" date="2014" name="PLoS Genet.">
        <title>Phylogenetically driven sequencing of extremely halophilic archaea reveals strategies for static and dynamic osmo-response.</title>
        <authorList>
            <person name="Becker E.A."/>
            <person name="Seitzer P.M."/>
            <person name="Tritt A."/>
            <person name="Larsen D."/>
            <person name="Krusor M."/>
            <person name="Yao A.I."/>
            <person name="Wu D."/>
            <person name="Madern D."/>
            <person name="Eisen J.A."/>
            <person name="Darling A.E."/>
            <person name="Facciotti M.T."/>
        </authorList>
    </citation>
    <scope>NUCLEOTIDE SEQUENCE [LARGE SCALE GENOMIC DNA]</scope>
    <source>
        <strain evidence="7 8">DSM 11551</strain>
    </source>
</reference>
<dbReference type="SMART" id="SM01403">
    <property type="entry name" value="Ribosomal_S10"/>
    <property type="match status" value="1"/>
</dbReference>
<dbReference type="InterPro" id="IPR027486">
    <property type="entry name" value="Ribosomal_uS10_dom"/>
</dbReference>
<comment type="function">
    <text evidence="4">Involved in the binding of tRNA to the ribosomes.</text>
</comment>
<comment type="similarity">
    <text evidence="1 4">Belongs to the universal ribosomal protein uS10 family.</text>
</comment>
<evidence type="ECO:0000256" key="4">
    <source>
        <dbReference type="HAMAP-Rule" id="MF_00508"/>
    </source>
</evidence>
<dbReference type="GO" id="GO:0006412">
    <property type="term" value="P:translation"/>
    <property type="evidence" value="ECO:0007669"/>
    <property type="project" value="UniProtKB-UniRule"/>
</dbReference>
<dbReference type="Pfam" id="PF00338">
    <property type="entry name" value="Ribosomal_S10"/>
    <property type="match status" value="1"/>
</dbReference>
<keyword evidence="2 4" id="KW-0689">Ribosomal protein</keyword>
<dbReference type="AlphaFoldDB" id="L9UV82"/>
<accession>L9UV82</accession>
<feature type="region of interest" description="Disordered" evidence="5">
    <location>
        <begin position="78"/>
        <end position="97"/>
    </location>
</feature>
<dbReference type="SUPFAM" id="SSF54999">
    <property type="entry name" value="Ribosomal protein S10"/>
    <property type="match status" value="1"/>
</dbReference>
<dbReference type="GO" id="GO:0003735">
    <property type="term" value="F:structural constituent of ribosome"/>
    <property type="evidence" value="ECO:0007669"/>
    <property type="project" value="InterPro"/>
</dbReference>
<evidence type="ECO:0000256" key="5">
    <source>
        <dbReference type="SAM" id="MobiDB-lite"/>
    </source>
</evidence>
<dbReference type="InterPro" id="IPR036838">
    <property type="entry name" value="Ribosomal_uS10_dom_sf"/>
</dbReference>
<dbReference type="InterPro" id="IPR001848">
    <property type="entry name" value="Ribosomal_uS10"/>
</dbReference>
<keyword evidence="3 4" id="KW-0687">Ribonucleoprotein</keyword>
<sequence>MWVGILPLTDTLSDSEVGVRECAARDDRVGALLRFAVHLWLTPAMTFVTKLTFQSGNRYELEEQVSDLQEMLERKGAECKGPHASPPEQHTVPQYRNLEPGDEFSSWNYTVYSRKLEIHGNDHIAREVGHMEFPESLHVEIEVEQKKPLGHRNK</sequence>
<gene>
    <name evidence="4" type="primary">rps10</name>
    <name evidence="7" type="ORF">C499_08165</name>
</gene>
<organism evidence="7 8">
    <name type="scientific">Halogeometricum borinquense (strain ATCC 700274 / DSM 11551 / JCM 10706 / KCTC 4070 / PR3)</name>
    <dbReference type="NCBI Taxonomy" id="469382"/>
    <lineage>
        <taxon>Archaea</taxon>
        <taxon>Methanobacteriati</taxon>
        <taxon>Methanobacteriota</taxon>
        <taxon>Stenosarchaea group</taxon>
        <taxon>Halobacteria</taxon>
        <taxon>Halobacteriales</taxon>
        <taxon>Haloferacaceae</taxon>
        <taxon>Halogeometricum</taxon>
    </lineage>
</organism>
<proteinExistence type="inferred from homology"/>
<dbReference type="GO" id="GO:0005840">
    <property type="term" value="C:ribosome"/>
    <property type="evidence" value="ECO:0007669"/>
    <property type="project" value="UniProtKB-KW"/>
</dbReference>
<evidence type="ECO:0000256" key="1">
    <source>
        <dbReference type="ARBA" id="ARBA00007102"/>
    </source>
</evidence>
<evidence type="ECO:0000313" key="8">
    <source>
        <dbReference type="Proteomes" id="UP000011585"/>
    </source>
</evidence>
<feature type="domain" description="Small ribosomal subunit protein uS10" evidence="6">
    <location>
        <begin position="50"/>
        <end position="142"/>
    </location>
</feature>
<evidence type="ECO:0000313" key="7">
    <source>
        <dbReference type="EMBL" id="ELY28622.1"/>
    </source>
</evidence>
<comment type="caution">
    <text evidence="7">The sequence shown here is derived from an EMBL/GenBank/DDBJ whole genome shotgun (WGS) entry which is preliminary data.</text>
</comment>
<comment type="subunit">
    <text evidence="4">Part of the 30S ribosomal subunit.</text>
</comment>
<evidence type="ECO:0000256" key="3">
    <source>
        <dbReference type="ARBA" id="ARBA00023274"/>
    </source>
</evidence>
<dbReference type="EMBL" id="AOHT01000024">
    <property type="protein sequence ID" value="ELY28622.1"/>
    <property type="molecule type" value="Genomic_DNA"/>
</dbReference>
<dbReference type="GO" id="GO:0000049">
    <property type="term" value="F:tRNA binding"/>
    <property type="evidence" value="ECO:0007669"/>
    <property type="project" value="UniProtKB-UniRule"/>
</dbReference>
<name>L9UV82_HALBP</name>
<dbReference type="GO" id="GO:1990904">
    <property type="term" value="C:ribonucleoprotein complex"/>
    <property type="evidence" value="ECO:0007669"/>
    <property type="project" value="UniProtKB-KW"/>
</dbReference>
<protein>
    <recommendedName>
        <fullName evidence="4">Small ribosomal subunit protein uS10</fullName>
    </recommendedName>
</protein>
<dbReference type="HAMAP" id="MF_00508">
    <property type="entry name" value="Ribosomal_uS10"/>
    <property type="match status" value="1"/>
</dbReference>
<evidence type="ECO:0000259" key="6">
    <source>
        <dbReference type="SMART" id="SM01403"/>
    </source>
</evidence>
<dbReference type="Gene3D" id="3.30.70.600">
    <property type="entry name" value="Ribosomal protein S10 domain"/>
    <property type="match status" value="1"/>
</dbReference>